<accession>A0A6A6Z2B7</accession>
<evidence type="ECO:0000313" key="1">
    <source>
        <dbReference type="EMBL" id="KAF2814813.1"/>
    </source>
</evidence>
<reference evidence="3" key="2">
    <citation type="submission" date="2020-04" db="EMBL/GenBank/DDBJ databases">
        <authorList>
            <consortium name="NCBI Genome Project"/>
        </authorList>
    </citation>
    <scope>NUCLEOTIDE SEQUENCE</scope>
    <source>
        <strain evidence="3">CBS 304.34</strain>
    </source>
</reference>
<dbReference type="GeneID" id="54453979"/>
<sequence length="299" mass="32753">MHELTHIGWGTAKVCRGVTDAKGCDDHFYILGNKPETVYGPGFAKLLAKVPFDKNKNFLAATNSDNFAFYAASKFMQKRWKQYPKYPSAWDPNKDLGQNWEAQKSEPGFPPERKNAAVPDAFDYNVDQKSPPADLKNGVYIPMESYPEWYQPVIKAARGDPVPDVTEPTGAPTYNGPANDDIVCETSDGSPEITDCYHAFGTLKMSGSMGVLHGKKDGTWWAGYVQSCALAIFYTEDWGDDCGMSLKDVNDYSTAILEKCAKGDKNVVGGHASIKLANCPGQVQIYHTTDGSPPQGGLQ</sequence>
<name>A0A6A6Z2B7_9PEZI</name>
<dbReference type="Proteomes" id="UP000504636">
    <property type="component" value="Unplaced"/>
</dbReference>
<dbReference type="AlphaFoldDB" id="A0A6A6Z2B7"/>
<reference evidence="1 3" key="1">
    <citation type="journal article" date="2020" name="Stud. Mycol.">
        <title>101 Dothideomycetes genomes: a test case for predicting lifestyles and emergence of pathogens.</title>
        <authorList>
            <person name="Haridas S."/>
            <person name="Albert R."/>
            <person name="Binder M."/>
            <person name="Bloem J."/>
            <person name="Labutti K."/>
            <person name="Salamov A."/>
            <person name="Andreopoulos B."/>
            <person name="Baker S."/>
            <person name="Barry K."/>
            <person name="Bills G."/>
            <person name="Bluhm B."/>
            <person name="Cannon C."/>
            <person name="Castanera R."/>
            <person name="Culley D."/>
            <person name="Daum C."/>
            <person name="Ezra D."/>
            <person name="Gonzalez J."/>
            <person name="Henrissat B."/>
            <person name="Kuo A."/>
            <person name="Liang C."/>
            <person name="Lipzen A."/>
            <person name="Lutzoni F."/>
            <person name="Magnuson J."/>
            <person name="Mondo S."/>
            <person name="Nolan M."/>
            <person name="Ohm R."/>
            <person name="Pangilinan J."/>
            <person name="Park H.-J."/>
            <person name="Ramirez L."/>
            <person name="Alfaro M."/>
            <person name="Sun H."/>
            <person name="Tritt A."/>
            <person name="Yoshinaga Y."/>
            <person name="Zwiers L.-H."/>
            <person name="Turgeon B."/>
            <person name="Goodwin S."/>
            <person name="Spatafora J."/>
            <person name="Crous P."/>
            <person name="Grigoriev I."/>
        </authorList>
    </citation>
    <scope>NUCLEOTIDE SEQUENCE</scope>
    <source>
        <strain evidence="1 3">CBS 304.34</strain>
    </source>
</reference>
<dbReference type="EMBL" id="MU003694">
    <property type="protein sequence ID" value="KAF2814813.1"/>
    <property type="molecule type" value="Genomic_DNA"/>
</dbReference>
<proteinExistence type="predicted"/>
<dbReference type="RefSeq" id="XP_033581777.1">
    <property type="nucleotide sequence ID" value="XM_033713086.1"/>
</dbReference>
<gene>
    <name evidence="1 3" type="ORF">BDZ99DRAFT_185146</name>
</gene>
<evidence type="ECO:0000313" key="3">
    <source>
        <dbReference type="RefSeq" id="XP_033581777.1"/>
    </source>
</evidence>
<keyword evidence="2" id="KW-1185">Reference proteome</keyword>
<reference evidence="3" key="3">
    <citation type="submission" date="2025-04" db="UniProtKB">
        <authorList>
            <consortium name="RefSeq"/>
        </authorList>
    </citation>
    <scope>IDENTIFICATION</scope>
    <source>
        <strain evidence="3">CBS 304.34</strain>
    </source>
</reference>
<dbReference type="OrthoDB" id="3780976at2759"/>
<protein>
    <submittedName>
        <fullName evidence="1 3">Uncharacterized protein</fullName>
    </submittedName>
</protein>
<evidence type="ECO:0000313" key="2">
    <source>
        <dbReference type="Proteomes" id="UP000504636"/>
    </source>
</evidence>
<organism evidence="1">
    <name type="scientific">Mytilinidion resinicola</name>
    <dbReference type="NCBI Taxonomy" id="574789"/>
    <lineage>
        <taxon>Eukaryota</taxon>
        <taxon>Fungi</taxon>
        <taxon>Dikarya</taxon>
        <taxon>Ascomycota</taxon>
        <taxon>Pezizomycotina</taxon>
        <taxon>Dothideomycetes</taxon>
        <taxon>Pleosporomycetidae</taxon>
        <taxon>Mytilinidiales</taxon>
        <taxon>Mytilinidiaceae</taxon>
        <taxon>Mytilinidion</taxon>
    </lineage>
</organism>